<gene>
    <name evidence="2" type="ORF">K239x_28540</name>
</gene>
<evidence type="ECO:0000313" key="2">
    <source>
        <dbReference type="EMBL" id="QDT10863.1"/>
    </source>
</evidence>
<name>A0A517NUT3_9BACT</name>
<dbReference type="Proteomes" id="UP000319817">
    <property type="component" value="Chromosome"/>
</dbReference>
<reference evidence="2 3" key="1">
    <citation type="submission" date="2019-02" db="EMBL/GenBank/DDBJ databases">
        <title>Deep-cultivation of Planctomycetes and their phenomic and genomic characterization uncovers novel biology.</title>
        <authorList>
            <person name="Wiegand S."/>
            <person name="Jogler M."/>
            <person name="Boedeker C."/>
            <person name="Pinto D."/>
            <person name="Vollmers J."/>
            <person name="Rivas-Marin E."/>
            <person name="Kohn T."/>
            <person name="Peeters S.H."/>
            <person name="Heuer A."/>
            <person name="Rast P."/>
            <person name="Oberbeckmann S."/>
            <person name="Bunk B."/>
            <person name="Jeske O."/>
            <person name="Meyerdierks A."/>
            <person name="Storesund J.E."/>
            <person name="Kallscheuer N."/>
            <person name="Luecker S."/>
            <person name="Lage O.M."/>
            <person name="Pohl T."/>
            <person name="Merkel B.J."/>
            <person name="Hornburger P."/>
            <person name="Mueller R.-W."/>
            <person name="Bruemmer F."/>
            <person name="Labrenz M."/>
            <person name="Spormann A.M."/>
            <person name="Op den Camp H."/>
            <person name="Overmann J."/>
            <person name="Amann R."/>
            <person name="Jetten M.S.M."/>
            <person name="Mascher T."/>
            <person name="Medema M.H."/>
            <person name="Devos D.P."/>
            <person name="Kaster A.-K."/>
            <person name="Ovreas L."/>
            <person name="Rohde M."/>
            <person name="Galperin M.Y."/>
            <person name="Jogler C."/>
        </authorList>
    </citation>
    <scope>NUCLEOTIDE SEQUENCE [LARGE SCALE GENOMIC DNA]</scope>
    <source>
        <strain evidence="2 3">K23_9</strain>
    </source>
</reference>
<protein>
    <recommendedName>
        <fullName evidence="1">N-acetyltransferase domain-containing protein</fullName>
    </recommendedName>
</protein>
<dbReference type="GO" id="GO:0016747">
    <property type="term" value="F:acyltransferase activity, transferring groups other than amino-acyl groups"/>
    <property type="evidence" value="ECO:0007669"/>
    <property type="project" value="InterPro"/>
</dbReference>
<keyword evidence="3" id="KW-1185">Reference proteome</keyword>
<dbReference type="PROSITE" id="PS51186">
    <property type="entry name" value="GNAT"/>
    <property type="match status" value="1"/>
</dbReference>
<dbReference type="InterPro" id="IPR000182">
    <property type="entry name" value="GNAT_dom"/>
</dbReference>
<sequence>MSDQLRFRSTEATDRDAIASVHRSAFSDNQGNEIAQLVDDLFADTTAQPIVSLVAEMDQAVVGHVLLTTVSIELNATDVSAMILSPVAVDASMQRRGIGSQLIRYGLGELQSLRVELVFVLGYPEYYGRFGFRPAGELGFQAPHVIPPQYADAWMVIELRQGAIAQNHGTIQCSRVLNQPQYWSA</sequence>
<dbReference type="Pfam" id="PF13527">
    <property type="entry name" value="Acetyltransf_9"/>
    <property type="match status" value="1"/>
</dbReference>
<dbReference type="RefSeq" id="WP_145418577.1">
    <property type="nucleotide sequence ID" value="NZ_CP036526.1"/>
</dbReference>
<organism evidence="2 3">
    <name type="scientific">Stieleria marina</name>
    <dbReference type="NCBI Taxonomy" id="1930275"/>
    <lineage>
        <taxon>Bacteria</taxon>
        <taxon>Pseudomonadati</taxon>
        <taxon>Planctomycetota</taxon>
        <taxon>Planctomycetia</taxon>
        <taxon>Pirellulales</taxon>
        <taxon>Pirellulaceae</taxon>
        <taxon>Stieleria</taxon>
    </lineage>
</organism>
<evidence type="ECO:0000259" key="1">
    <source>
        <dbReference type="PROSITE" id="PS51186"/>
    </source>
</evidence>
<dbReference type="CDD" id="cd04301">
    <property type="entry name" value="NAT_SF"/>
    <property type="match status" value="1"/>
</dbReference>
<proteinExistence type="predicted"/>
<dbReference type="OrthoDB" id="9797178at2"/>
<dbReference type="InterPro" id="IPR016181">
    <property type="entry name" value="Acyl_CoA_acyltransferase"/>
</dbReference>
<feature type="domain" description="N-acetyltransferase" evidence="1">
    <location>
        <begin position="5"/>
        <end position="160"/>
    </location>
</feature>
<evidence type="ECO:0000313" key="3">
    <source>
        <dbReference type="Proteomes" id="UP000319817"/>
    </source>
</evidence>
<dbReference type="SUPFAM" id="SSF55729">
    <property type="entry name" value="Acyl-CoA N-acyltransferases (Nat)"/>
    <property type="match status" value="1"/>
</dbReference>
<dbReference type="AlphaFoldDB" id="A0A517NUT3"/>
<dbReference type="Gene3D" id="3.40.630.30">
    <property type="match status" value="1"/>
</dbReference>
<dbReference type="EMBL" id="CP036526">
    <property type="protein sequence ID" value="QDT10863.1"/>
    <property type="molecule type" value="Genomic_DNA"/>
</dbReference>
<accession>A0A517NUT3</accession>